<evidence type="ECO:0000259" key="3">
    <source>
        <dbReference type="Pfam" id="PF00591"/>
    </source>
</evidence>
<name>A0A369KS78_9BACT</name>
<dbReference type="Pfam" id="PF00591">
    <property type="entry name" value="Glycos_transf_3"/>
    <property type="match status" value="1"/>
</dbReference>
<dbReference type="GO" id="GO:0004048">
    <property type="term" value="F:anthranilate phosphoribosyltransferase activity"/>
    <property type="evidence" value="ECO:0007669"/>
    <property type="project" value="UniProtKB-EC"/>
</dbReference>
<dbReference type="SUPFAM" id="SSF47648">
    <property type="entry name" value="Nucleoside phosphorylase/phosphoribosyltransferase N-terminal domain"/>
    <property type="match status" value="1"/>
</dbReference>
<dbReference type="GO" id="GO:0005829">
    <property type="term" value="C:cytosol"/>
    <property type="evidence" value="ECO:0007669"/>
    <property type="project" value="TreeGrafter"/>
</dbReference>
<dbReference type="InterPro" id="IPR017459">
    <property type="entry name" value="Glycosyl_Trfase_fam3_N_dom"/>
</dbReference>
<dbReference type="NCBIfam" id="TIGR01245">
    <property type="entry name" value="trpD"/>
    <property type="match status" value="1"/>
</dbReference>
<dbReference type="PANTHER" id="PTHR43285">
    <property type="entry name" value="ANTHRANILATE PHOSPHORIBOSYLTRANSFERASE"/>
    <property type="match status" value="1"/>
</dbReference>
<evidence type="ECO:0000313" key="6">
    <source>
        <dbReference type="Proteomes" id="UP000253934"/>
    </source>
</evidence>
<keyword evidence="2 5" id="KW-0808">Transferase</keyword>
<accession>A0A369KS78</accession>
<dbReference type="Gene3D" id="1.20.970.10">
    <property type="entry name" value="Transferase, Pyrimidine Nucleoside Phosphorylase, Chain C"/>
    <property type="match status" value="1"/>
</dbReference>
<evidence type="ECO:0000256" key="2">
    <source>
        <dbReference type="ARBA" id="ARBA00022679"/>
    </source>
</evidence>
<dbReference type="InterPro" id="IPR035902">
    <property type="entry name" value="Nuc_phospho_transferase"/>
</dbReference>
<keyword evidence="1 5" id="KW-0328">Glycosyltransferase</keyword>
<organism evidence="5 6">
    <name type="scientific">Spirobacillus cienkowskii</name>
    <dbReference type="NCBI Taxonomy" id="495820"/>
    <lineage>
        <taxon>Bacteria</taxon>
        <taxon>Pseudomonadati</taxon>
        <taxon>Bdellovibrionota</taxon>
        <taxon>Oligoflexia</taxon>
        <taxon>Silvanigrellales</taxon>
        <taxon>Spirobacillus</taxon>
    </lineage>
</organism>
<keyword evidence="6" id="KW-1185">Reference proteome</keyword>
<dbReference type="EMBL" id="QOVW01000077">
    <property type="protein sequence ID" value="RDB35697.1"/>
    <property type="molecule type" value="Genomic_DNA"/>
</dbReference>
<dbReference type="InterPro" id="IPR000312">
    <property type="entry name" value="Glycosyl_Trfase_fam3"/>
</dbReference>
<gene>
    <name evidence="5" type="primary">trpD</name>
    <name evidence="5" type="ORF">DCC88_08700</name>
</gene>
<dbReference type="EC" id="2.4.2.18" evidence="5"/>
<sequence length="353" mass="38719">MRIMIIDKNFSPIMEQVFAGRSFSADEAEALIHSMIDGTLSDIRTAAVLTGFRFLPLSDDIIIGVLKIIKESIIQENNANNLNNIKLVDCSNICYERGSSLNILTIAAIIAAGTGAHVAKFVGTGMTNKSSTCELLESLNLLAADSLEHAFTQIQNCNITFLKFNTVYPTLKHLMEIRKTLGFKTIIDLILPLATPMPLSGQFIGMHSRELLPLMASCLKKLGRKRAIIAHGEDGLDEISVCSATYIFKLENNKISHEVLNPVDFGIKLHNSNKLLGKDIEFNAQVMLDVLKNQAYPAVMDAVTINAAAILWCADLCSDLITGLKMAKDAISSGKCLKLFEIWKKDCQISEGN</sequence>
<evidence type="ECO:0000313" key="5">
    <source>
        <dbReference type="EMBL" id="RDB35697.1"/>
    </source>
</evidence>
<feature type="domain" description="Glycosyl transferase family 3 N-terminal" evidence="4">
    <location>
        <begin position="12"/>
        <end position="71"/>
    </location>
</feature>
<feature type="domain" description="Glycosyl transferase family 3" evidence="3">
    <location>
        <begin position="99"/>
        <end position="336"/>
    </location>
</feature>
<dbReference type="Gene3D" id="3.40.1030.10">
    <property type="entry name" value="Nucleoside phosphorylase/phosphoribosyltransferase catalytic domain"/>
    <property type="match status" value="1"/>
</dbReference>
<dbReference type="GO" id="GO:0000162">
    <property type="term" value="P:L-tryptophan biosynthetic process"/>
    <property type="evidence" value="ECO:0007669"/>
    <property type="project" value="InterPro"/>
</dbReference>
<proteinExistence type="predicted"/>
<evidence type="ECO:0000259" key="4">
    <source>
        <dbReference type="Pfam" id="PF02885"/>
    </source>
</evidence>
<dbReference type="Proteomes" id="UP000253934">
    <property type="component" value="Unassembled WGS sequence"/>
</dbReference>
<dbReference type="InterPro" id="IPR036320">
    <property type="entry name" value="Glycosyl_Trfase_fam3_N_dom_sf"/>
</dbReference>
<dbReference type="SUPFAM" id="SSF52418">
    <property type="entry name" value="Nucleoside phosphorylase/phosphoribosyltransferase catalytic domain"/>
    <property type="match status" value="1"/>
</dbReference>
<comment type="caution">
    <text evidence="5">The sequence shown here is derived from an EMBL/GenBank/DDBJ whole genome shotgun (WGS) entry which is preliminary data.</text>
</comment>
<dbReference type="AlphaFoldDB" id="A0A369KS78"/>
<protein>
    <submittedName>
        <fullName evidence="5">Anthranilate phosphoribosyltransferase</fullName>
        <ecNumber evidence="5">2.4.2.18</ecNumber>
    </submittedName>
</protein>
<dbReference type="PANTHER" id="PTHR43285:SF2">
    <property type="entry name" value="ANTHRANILATE PHOSPHORIBOSYLTRANSFERASE"/>
    <property type="match status" value="1"/>
</dbReference>
<evidence type="ECO:0000256" key="1">
    <source>
        <dbReference type="ARBA" id="ARBA00022676"/>
    </source>
</evidence>
<dbReference type="InterPro" id="IPR005940">
    <property type="entry name" value="Anthranilate_Pribosyl_Tfrase"/>
</dbReference>
<reference evidence="5" key="1">
    <citation type="submission" date="2018-04" db="EMBL/GenBank/DDBJ databases">
        <title>Draft genome sequence of the Candidatus Spirobacillus cienkowskii, a pathogen of freshwater Daphnia species, reconstructed from hemolymph metagenomic reads.</title>
        <authorList>
            <person name="Bresciani L."/>
            <person name="Lemos L.N."/>
            <person name="Wale N."/>
            <person name="Lin J.Y."/>
            <person name="Fernandes G.R."/>
            <person name="Duffy M.A."/>
            <person name="Rodrigues J.M."/>
        </authorList>
    </citation>
    <scope>NUCLEOTIDE SEQUENCE [LARGE SCALE GENOMIC DNA]</scope>
    <source>
        <strain evidence="5">Binning01</strain>
    </source>
</reference>
<dbReference type="Pfam" id="PF02885">
    <property type="entry name" value="Glycos_trans_3N"/>
    <property type="match status" value="1"/>
</dbReference>